<dbReference type="InterPro" id="IPR002933">
    <property type="entry name" value="Peptidase_M20"/>
</dbReference>
<dbReference type="Gene3D" id="3.40.630.10">
    <property type="entry name" value="Zn peptidases"/>
    <property type="match status" value="1"/>
</dbReference>
<dbReference type="SUPFAM" id="SSF53187">
    <property type="entry name" value="Zn-dependent exopeptidases"/>
    <property type="match status" value="1"/>
</dbReference>
<dbReference type="PANTHER" id="PTHR43808:SF27">
    <property type="entry name" value="PROTEIN ROCB"/>
    <property type="match status" value="1"/>
</dbReference>
<sequence>MLKTYDEVLKVTNDLVNIESIVNTEGEIDISKSLAKTISNLPYFQKNPDYLFISQTIDDEVERYNVFAFVRGTKGSSDKTVVLMGHTDTVGIDDYNSLKEKACFPNDLQEALKHEKVPPLVKKHLESNEWLFGRGTLDMKSGVASNYYLLKYYSEHPEELKGNIVFFAECDEEDSSHGVLSGLNDLKKMKEEYGFEYEALINSDFVAPRYEEDENRYIYKGSVGKLLPSFYITGAESHVGSSFEGLDPNYIAAELTRQIAYNPELCDKSLDETPMPPVTLKQTDFKETYTVQTALASYVYYNFFVQSWSPKDVLEILKIQAELAFNNVVENLNSHYKRYCEISEQEYTKLPWETRVLFYEELEQSIISQSGESYKEHMKRFKEDLLENKDLDVRMFSARVVEETWKWAKDKSPAIIIFYSSLYSPRVEVTGKNQKEKNLLEALDYAIAKVQPHYNKPIVQRNYFPYICDMSCVAINDDEESIKSVINNNPSWGTKHFVDYNAIRDLNIPAINIGPYGYDAHNRYERTELKYTMEIMPNLTKLVIDKLLNH</sequence>
<dbReference type="InterPro" id="IPR012166">
    <property type="entry name" value="Uncharacterised_RocB"/>
</dbReference>
<dbReference type="EMBL" id="PHQY01000328">
    <property type="protein sequence ID" value="PJO44605.1"/>
    <property type="molecule type" value="Genomic_DNA"/>
</dbReference>
<protein>
    <submittedName>
        <fullName evidence="1">Peptidase M20</fullName>
    </submittedName>
</protein>
<accession>A0A2M9Q996</accession>
<dbReference type="PANTHER" id="PTHR43808">
    <property type="entry name" value="ACETYLORNITHINE DEACETYLASE"/>
    <property type="match status" value="1"/>
</dbReference>
<proteinExistence type="predicted"/>
<dbReference type="Pfam" id="PF01546">
    <property type="entry name" value="Peptidase_M20"/>
    <property type="match status" value="1"/>
</dbReference>
<name>A0A2M9Q996_9BACI</name>
<evidence type="ECO:0000313" key="2">
    <source>
        <dbReference type="Proteomes" id="UP000232101"/>
    </source>
</evidence>
<organism evidence="1 2">
    <name type="scientific">Lysinibacillus xylanilyticus</name>
    <dbReference type="NCBI Taxonomy" id="582475"/>
    <lineage>
        <taxon>Bacteria</taxon>
        <taxon>Bacillati</taxon>
        <taxon>Bacillota</taxon>
        <taxon>Bacilli</taxon>
        <taxon>Bacillales</taxon>
        <taxon>Bacillaceae</taxon>
        <taxon>Lysinibacillus</taxon>
    </lineage>
</organism>
<dbReference type="AlphaFoldDB" id="A0A2M9Q996"/>
<dbReference type="InterPro" id="IPR050072">
    <property type="entry name" value="Peptidase_M20A"/>
</dbReference>
<dbReference type="GO" id="GO:0016787">
    <property type="term" value="F:hydrolase activity"/>
    <property type="evidence" value="ECO:0007669"/>
    <property type="project" value="InterPro"/>
</dbReference>
<gene>
    <name evidence="1" type="ORF">CWD94_05925</name>
</gene>
<dbReference type="RefSeq" id="WP_100542500.1">
    <property type="nucleotide sequence ID" value="NZ_PHQY01000328.1"/>
</dbReference>
<reference evidence="1 2" key="1">
    <citation type="submission" date="2017-11" db="EMBL/GenBank/DDBJ databases">
        <title>Bacterial isolate from king chilli rhizosphere.</title>
        <authorList>
            <person name="Takhelmayum P."/>
            <person name="Sarangthem I."/>
        </authorList>
    </citation>
    <scope>NUCLEOTIDE SEQUENCE [LARGE SCALE GENOMIC DNA]</scope>
    <source>
        <strain evidence="2">t26</strain>
    </source>
</reference>
<evidence type="ECO:0000313" key="1">
    <source>
        <dbReference type="EMBL" id="PJO44605.1"/>
    </source>
</evidence>
<dbReference type="Proteomes" id="UP000232101">
    <property type="component" value="Unassembled WGS sequence"/>
</dbReference>
<dbReference type="PIRSF" id="PIRSF010386">
    <property type="entry name" value="RocB"/>
    <property type="match status" value="1"/>
</dbReference>
<comment type="caution">
    <text evidence="1">The sequence shown here is derived from an EMBL/GenBank/DDBJ whole genome shotgun (WGS) entry which is preliminary data.</text>
</comment>